<name>A0ABV9Z7F2_9PSEU</name>
<dbReference type="Proteomes" id="UP001596175">
    <property type="component" value="Unassembled WGS sequence"/>
</dbReference>
<proteinExistence type="predicted"/>
<evidence type="ECO:0000313" key="2">
    <source>
        <dbReference type="Proteomes" id="UP001596175"/>
    </source>
</evidence>
<keyword evidence="2" id="KW-1185">Reference proteome</keyword>
<reference evidence="2" key="1">
    <citation type="journal article" date="2019" name="Int. J. Syst. Evol. Microbiol.">
        <title>The Global Catalogue of Microorganisms (GCM) 10K type strain sequencing project: providing services to taxonomists for standard genome sequencing and annotation.</title>
        <authorList>
            <consortium name="The Broad Institute Genomics Platform"/>
            <consortium name="The Broad Institute Genome Sequencing Center for Infectious Disease"/>
            <person name="Wu L."/>
            <person name="Ma J."/>
        </authorList>
    </citation>
    <scope>NUCLEOTIDE SEQUENCE [LARGE SCALE GENOMIC DNA]</scope>
    <source>
        <strain evidence="2">XZYJ18</strain>
    </source>
</reference>
<dbReference type="InterPro" id="IPR029016">
    <property type="entry name" value="GAF-like_dom_sf"/>
</dbReference>
<comment type="caution">
    <text evidence="1">The sequence shown here is derived from an EMBL/GenBank/DDBJ whole genome shotgun (WGS) entry which is preliminary data.</text>
</comment>
<dbReference type="SUPFAM" id="SSF55781">
    <property type="entry name" value="GAF domain-like"/>
    <property type="match status" value="1"/>
</dbReference>
<accession>A0ABV9Z7F2</accession>
<dbReference type="Gene3D" id="3.30.450.40">
    <property type="match status" value="1"/>
</dbReference>
<protein>
    <submittedName>
        <fullName evidence="1">GAF domain-containing protein</fullName>
    </submittedName>
</protein>
<organism evidence="1 2">
    <name type="scientific">Actinomycetospora rhizophila</name>
    <dbReference type="NCBI Taxonomy" id="1416876"/>
    <lineage>
        <taxon>Bacteria</taxon>
        <taxon>Bacillati</taxon>
        <taxon>Actinomycetota</taxon>
        <taxon>Actinomycetes</taxon>
        <taxon>Pseudonocardiales</taxon>
        <taxon>Pseudonocardiaceae</taxon>
        <taxon>Actinomycetospora</taxon>
    </lineage>
</organism>
<dbReference type="RefSeq" id="WP_378019459.1">
    <property type="nucleotide sequence ID" value="NZ_JBHSKG010000001.1"/>
</dbReference>
<evidence type="ECO:0000313" key="1">
    <source>
        <dbReference type="EMBL" id="MFC5137254.1"/>
    </source>
</evidence>
<gene>
    <name evidence="1" type="ORF">ACFPK1_03370</name>
</gene>
<dbReference type="EMBL" id="JBHSKG010000001">
    <property type="protein sequence ID" value="MFC5137254.1"/>
    <property type="molecule type" value="Genomic_DNA"/>
</dbReference>
<sequence>MGVDREHELGLLRARLRARIESSRSMVGRARTRSETQDRDATEARARAREHLGRMITDWIAVNGLATEPVERDYEDVLHLVLDATRAVYPGCSSISVTTVDQLEGEVDPYTTVLGTGVSPAVDDLQYRLHEGPTVDALELDMVIPVRADDLAGPEDAERWPRLCRAIGDLGIRSALSIAVPWSALRNGLRADRRALGAINLYAPEPHAFAEPEMRAMMLGSWAGAVVTGHRPTEVFHGDA</sequence>